<gene>
    <name evidence="6" type="ORF">BW47_00840</name>
</gene>
<organism evidence="6 7">
    <name type="scientific">Thermosipho melanesiensis</name>
    <dbReference type="NCBI Taxonomy" id="46541"/>
    <lineage>
        <taxon>Bacteria</taxon>
        <taxon>Thermotogati</taxon>
        <taxon>Thermotogota</taxon>
        <taxon>Thermotogae</taxon>
        <taxon>Thermotogales</taxon>
        <taxon>Fervidobacteriaceae</taxon>
        <taxon>Thermosipho</taxon>
    </lineage>
</organism>
<dbReference type="PROSITE" id="PS00211">
    <property type="entry name" value="ABC_TRANSPORTER_1"/>
    <property type="match status" value="1"/>
</dbReference>
<dbReference type="InterPro" id="IPR027417">
    <property type="entry name" value="P-loop_NTPase"/>
</dbReference>
<dbReference type="GO" id="GO:0005524">
    <property type="term" value="F:ATP binding"/>
    <property type="evidence" value="ECO:0007669"/>
    <property type="project" value="UniProtKB-KW"/>
</dbReference>
<dbReference type="RefSeq" id="WP_012056389.1">
    <property type="nucleotide sequence ID" value="NZ_CP007389.1"/>
</dbReference>
<evidence type="ECO:0000259" key="5">
    <source>
        <dbReference type="PROSITE" id="PS50893"/>
    </source>
</evidence>
<dbReference type="SUPFAM" id="SSF52540">
    <property type="entry name" value="P-loop containing nucleoside triphosphate hydrolases"/>
    <property type="match status" value="1"/>
</dbReference>
<dbReference type="PANTHER" id="PTHR42711:SF5">
    <property type="entry name" value="ABC TRANSPORTER ATP-BINDING PROTEIN NATA"/>
    <property type="match status" value="1"/>
</dbReference>
<dbReference type="Gene3D" id="3.40.50.300">
    <property type="entry name" value="P-loop containing nucleotide triphosphate hydrolases"/>
    <property type="match status" value="1"/>
</dbReference>
<proteinExistence type="inferred from homology"/>
<evidence type="ECO:0000256" key="4">
    <source>
        <dbReference type="ARBA" id="ARBA00022840"/>
    </source>
</evidence>
<dbReference type="PANTHER" id="PTHR42711">
    <property type="entry name" value="ABC TRANSPORTER ATP-BINDING PROTEIN"/>
    <property type="match status" value="1"/>
</dbReference>
<dbReference type="InterPro" id="IPR003439">
    <property type="entry name" value="ABC_transporter-like_ATP-bd"/>
</dbReference>
<keyword evidence="4 6" id="KW-0067">ATP-binding</keyword>
<sequence>MIKVINLRKKYGDFEALKGISFEVEKGVIFSFLGPNGAGKTTTIEILEGLRKKTSGEIYFFGKKVEKVGKELKEKIGVLLQRTELFRELTVIETLSLFRSFYEKGYNPEEVLEIVGLEEKKKSRVRNLSGGQFQRLCFGLSIINDPKILFLDEPTTGLDPQARRHIWDLILKFKREGKTIFLTTHYMEEAQNLSDMVCIIDNGKIVAQGSPDELIRNSGLNSIIEIEGEYDFGEVVEGKTIIETSNVMEEINKLLNIGIENFTVRHPTLEDVFLKLTGRGLRD</sequence>
<evidence type="ECO:0000256" key="2">
    <source>
        <dbReference type="ARBA" id="ARBA00022448"/>
    </source>
</evidence>
<dbReference type="PROSITE" id="PS50893">
    <property type="entry name" value="ABC_TRANSPORTER_2"/>
    <property type="match status" value="1"/>
</dbReference>
<dbReference type="EMBL" id="CP007389">
    <property type="protein sequence ID" value="APT73229.1"/>
    <property type="molecule type" value="Genomic_DNA"/>
</dbReference>
<accession>A0ABM6GCZ2</accession>
<evidence type="ECO:0000313" key="7">
    <source>
        <dbReference type="Proteomes" id="UP000185490"/>
    </source>
</evidence>
<evidence type="ECO:0000313" key="6">
    <source>
        <dbReference type="EMBL" id="APT73229.1"/>
    </source>
</evidence>
<evidence type="ECO:0000256" key="3">
    <source>
        <dbReference type="ARBA" id="ARBA00022741"/>
    </source>
</evidence>
<keyword evidence="3" id="KW-0547">Nucleotide-binding</keyword>
<dbReference type="SMART" id="SM00382">
    <property type="entry name" value="AAA"/>
    <property type="match status" value="1"/>
</dbReference>
<feature type="domain" description="ABC transporter" evidence="5">
    <location>
        <begin position="2"/>
        <end position="227"/>
    </location>
</feature>
<protein>
    <submittedName>
        <fullName evidence="6">ABC transporter ATP-binding protein</fullName>
    </submittedName>
</protein>
<evidence type="ECO:0000256" key="1">
    <source>
        <dbReference type="ARBA" id="ARBA00005417"/>
    </source>
</evidence>
<comment type="similarity">
    <text evidence="1">Belongs to the ABC transporter superfamily.</text>
</comment>
<keyword evidence="2" id="KW-0813">Transport</keyword>
<dbReference type="Proteomes" id="UP000185490">
    <property type="component" value="Chromosome"/>
</dbReference>
<name>A0ABM6GCZ2_9BACT</name>
<dbReference type="InterPro" id="IPR050763">
    <property type="entry name" value="ABC_transporter_ATP-binding"/>
</dbReference>
<dbReference type="InterPro" id="IPR003593">
    <property type="entry name" value="AAA+_ATPase"/>
</dbReference>
<dbReference type="InterPro" id="IPR017871">
    <property type="entry name" value="ABC_transporter-like_CS"/>
</dbReference>
<dbReference type="Pfam" id="PF00005">
    <property type="entry name" value="ABC_tran"/>
    <property type="match status" value="1"/>
</dbReference>
<reference evidence="6 7" key="1">
    <citation type="submission" date="2014-02" db="EMBL/GenBank/DDBJ databases">
        <title>Diversity of Thermotogales isolates from hydrothermal vents.</title>
        <authorList>
            <person name="Haverkamp T.H.A."/>
            <person name="Lossouarn J."/>
            <person name="Geslin C."/>
            <person name="Nesbo C.L."/>
        </authorList>
    </citation>
    <scope>NUCLEOTIDE SEQUENCE [LARGE SCALE GENOMIC DNA]</scope>
    <source>
        <strain evidence="6 7">431</strain>
    </source>
</reference>
<keyword evidence="7" id="KW-1185">Reference proteome</keyword>